<keyword evidence="9" id="KW-0648">Protein biosynthesis</keyword>
<feature type="domain" description="DHHA1" evidence="11">
    <location>
        <begin position="101"/>
        <end position="193"/>
    </location>
</feature>
<protein>
    <recommendedName>
        <fullName evidence="3">Alanine--tRNA ligase</fullName>
        <ecNumber evidence="2">6.1.1.7</ecNumber>
    </recommendedName>
</protein>
<dbReference type="EC" id="6.1.1.7" evidence="2"/>
<keyword evidence="6" id="KW-0547">Nucleotide-binding</keyword>
<dbReference type="EMBL" id="VSSQ01045706">
    <property type="protein sequence ID" value="MPM99613.1"/>
    <property type="molecule type" value="Genomic_DNA"/>
</dbReference>
<proteinExistence type="inferred from homology"/>
<evidence type="ECO:0000256" key="4">
    <source>
        <dbReference type="ARBA" id="ARBA00022555"/>
    </source>
</evidence>
<gene>
    <name evidence="12" type="ORF">SDC9_146805</name>
</gene>
<evidence type="ECO:0000256" key="6">
    <source>
        <dbReference type="ARBA" id="ARBA00022741"/>
    </source>
</evidence>
<evidence type="ECO:0000256" key="8">
    <source>
        <dbReference type="ARBA" id="ARBA00022884"/>
    </source>
</evidence>
<dbReference type="AlphaFoldDB" id="A0A645EFS8"/>
<organism evidence="12">
    <name type="scientific">bioreactor metagenome</name>
    <dbReference type="NCBI Taxonomy" id="1076179"/>
    <lineage>
        <taxon>unclassified sequences</taxon>
        <taxon>metagenomes</taxon>
        <taxon>ecological metagenomes</taxon>
    </lineage>
</organism>
<dbReference type="InterPro" id="IPR003156">
    <property type="entry name" value="DHHA1_dom"/>
</dbReference>
<dbReference type="FunFam" id="3.10.310.40:FF:000001">
    <property type="entry name" value="Alanine--tRNA ligase"/>
    <property type="match status" value="1"/>
</dbReference>
<keyword evidence="7" id="KW-0067">ATP-binding</keyword>
<keyword evidence="10" id="KW-0030">Aminoacyl-tRNA synthetase</keyword>
<dbReference type="Gene3D" id="3.10.310.40">
    <property type="match status" value="1"/>
</dbReference>
<dbReference type="GO" id="GO:0005524">
    <property type="term" value="F:ATP binding"/>
    <property type="evidence" value="ECO:0007669"/>
    <property type="project" value="UniProtKB-KW"/>
</dbReference>
<accession>A0A645EFS8</accession>
<keyword evidence="5" id="KW-0436">Ligase</keyword>
<dbReference type="GO" id="GO:0004813">
    <property type="term" value="F:alanine-tRNA ligase activity"/>
    <property type="evidence" value="ECO:0007669"/>
    <property type="project" value="UniProtKB-EC"/>
</dbReference>
<keyword evidence="8" id="KW-0694">RNA-binding</keyword>
<comment type="caution">
    <text evidence="12">The sequence shown here is derived from an EMBL/GenBank/DDBJ whole genome shotgun (WGS) entry which is preliminary data.</text>
</comment>
<keyword evidence="4" id="KW-0820">tRNA-binding</keyword>
<comment type="similarity">
    <text evidence="1">Belongs to the class-II aminoacyl-tRNA synthetase family.</text>
</comment>
<reference evidence="12" key="1">
    <citation type="submission" date="2019-08" db="EMBL/GenBank/DDBJ databases">
        <authorList>
            <person name="Kucharzyk K."/>
            <person name="Murdoch R.W."/>
            <person name="Higgins S."/>
            <person name="Loffler F."/>
        </authorList>
    </citation>
    <scope>NUCLEOTIDE SEQUENCE</scope>
</reference>
<evidence type="ECO:0000313" key="12">
    <source>
        <dbReference type="EMBL" id="MPM99613.1"/>
    </source>
</evidence>
<evidence type="ECO:0000256" key="7">
    <source>
        <dbReference type="ARBA" id="ARBA00022840"/>
    </source>
</evidence>
<evidence type="ECO:0000256" key="10">
    <source>
        <dbReference type="ARBA" id="ARBA00023146"/>
    </source>
</evidence>
<sequence>MGFLKILYTKNVADQKGSKGAVRLYFLCGDRALADYARLNDEAVELGKLLSCDRALVYQMTTELKYAYEKLSSKAAAMSERLLALEAKALLGTAEEHGPVKFVSAFLEGVDVKSLKATAEALTAENPALALLAAQDGDTLAFVFAQQKGLTEHKVNVWLRELLDELGGRGGGNQILAQGTLPYSDAAKAAFEKKAAAVEKIL</sequence>
<evidence type="ECO:0000256" key="5">
    <source>
        <dbReference type="ARBA" id="ARBA00022598"/>
    </source>
</evidence>
<dbReference type="GO" id="GO:0006412">
    <property type="term" value="P:translation"/>
    <property type="evidence" value="ECO:0007669"/>
    <property type="project" value="UniProtKB-KW"/>
</dbReference>
<evidence type="ECO:0000256" key="9">
    <source>
        <dbReference type="ARBA" id="ARBA00022917"/>
    </source>
</evidence>
<dbReference type="GO" id="GO:0000049">
    <property type="term" value="F:tRNA binding"/>
    <property type="evidence" value="ECO:0007669"/>
    <property type="project" value="UniProtKB-KW"/>
</dbReference>
<evidence type="ECO:0000256" key="3">
    <source>
        <dbReference type="ARBA" id="ARBA00017959"/>
    </source>
</evidence>
<evidence type="ECO:0000256" key="1">
    <source>
        <dbReference type="ARBA" id="ARBA00008226"/>
    </source>
</evidence>
<dbReference type="Pfam" id="PF02272">
    <property type="entry name" value="DHHA1"/>
    <property type="match status" value="1"/>
</dbReference>
<name>A0A645EFS8_9ZZZZ</name>
<evidence type="ECO:0000256" key="2">
    <source>
        <dbReference type="ARBA" id="ARBA00013168"/>
    </source>
</evidence>
<evidence type="ECO:0000259" key="11">
    <source>
        <dbReference type="Pfam" id="PF02272"/>
    </source>
</evidence>